<evidence type="ECO:0000256" key="2">
    <source>
        <dbReference type="SAM" id="Phobius"/>
    </source>
</evidence>
<dbReference type="PRINTS" id="PR01438">
    <property type="entry name" value="UNVRSLSTRESS"/>
</dbReference>
<keyword evidence="2" id="KW-1133">Transmembrane helix</keyword>
<sequence length="223" mass="23642">MDPIVSLIVVAGWVSLGLFVGLWMVRRGHDPRWTVIAVVLGPVFVPIALELVERVPRLAASGPDALGEREDQAVTGPRVLVGLDGSAESRRALTQAMDLLGERCSLLMLAEVVSYDATERDAQSEIEAAAERLAVSAAEVGETGVDVQFEVLAGPPGEALRRFADDQGMDLLVVGRRGCGLTSHLLGSVSGDLVRRSHLPVLVVDPTSPLPTAPEAERSPQTV</sequence>
<proteinExistence type="inferred from homology"/>
<protein>
    <recommendedName>
        <fullName evidence="3">UspA domain-containing protein</fullName>
    </recommendedName>
</protein>
<comment type="caution">
    <text evidence="4">The sequence shown here is derived from an EMBL/GenBank/DDBJ whole genome shotgun (WGS) entry which is preliminary data.</text>
</comment>
<feature type="transmembrane region" description="Helical" evidence="2">
    <location>
        <begin position="6"/>
        <end position="25"/>
    </location>
</feature>
<feature type="domain" description="UspA" evidence="3">
    <location>
        <begin position="78"/>
        <end position="204"/>
    </location>
</feature>
<evidence type="ECO:0000313" key="4">
    <source>
        <dbReference type="EMBL" id="GAA2110110.1"/>
    </source>
</evidence>
<reference evidence="4 5" key="1">
    <citation type="journal article" date="2019" name="Int. J. Syst. Evol. Microbiol.">
        <title>The Global Catalogue of Microorganisms (GCM) 10K type strain sequencing project: providing services to taxonomists for standard genome sequencing and annotation.</title>
        <authorList>
            <consortium name="The Broad Institute Genomics Platform"/>
            <consortium name="The Broad Institute Genome Sequencing Center for Infectious Disease"/>
            <person name="Wu L."/>
            <person name="Ma J."/>
        </authorList>
    </citation>
    <scope>NUCLEOTIDE SEQUENCE [LARGE SCALE GENOMIC DNA]</scope>
    <source>
        <strain evidence="4 5">JCM 13813</strain>
    </source>
</reference>
<organism evidence="4 5">
    <name type="scientific">Nocardioides furvisabuli</name>
    <dbReference type="NCBI Taxonomy" id="375542"/>
    <lineage>
        <taxon>Bacteria</taxon>
        <taxon>Bacillati</taxon>
        <taxon>Actinomycetota</taxon>
        <taxon>Actinomycetes</taxon>
        <taxon>Propionibacteriales</taxon>
        <taxon>Nocardioidaceae</taxon>
        <taxon>Nocardioides</taxon>
    </lineage>
</organism>
<dbReference type="Proteomes" id="UP001501161">
    <property type="component" value="Unassembled WGS sequence"/>
</dbReference>
<dbReference type="RefSeq" id="WP_231251607.1">
    <property type="nucleotide sequence ID" value="NZ_BAAAMQ010000012.1"/>
</dbReference>
<dbReference type="PANTHER" id="PTHR46268">
    <property type="entry name" value="STRESS RESPONSE PROTEIN NHAX"/>
    <property type="match status" value="1"/>
</dbReference>
<dbReference type="EMBL" id="BAAAMQ010000012">
    <property type="protein sequence ID" value="GAA2110110.1"/>
    <property type="molecule type" value="Genomic_DNA"/>
</dbReference>
<evidence type="ECO:0000313" key="5">
    <source>
        <dbReference type="Proteomes" id="UP001501161"/>
    </source>
</evidence>
<dbReference type="InterPro" id="IPR006015">
    <property type="entry name" value="Universal_stress_UspA"/>
</dbReference>
<feature type="transmembrane region" description="Helical" evidence="2">
    <location>
        <begin position="32"/>
        <end position="49"/>
    </location>
</feature>
<evidence type="ECO:0000256" key="1">
    <source>
        <dbReference type="ARBA" id="ARBA00008791"/>
    </source>
</evidence>
<evidence type="ECO:0000259" key="3">
    <source>
        <dbReference type="Pfam" id="PF00582"/>
    </source>
</evidence>
<dbReference type="Pfam" id="PF00582">
    <property type="entry name" value="Usp"/>
    <property type="match status" value="1"/>
</dbReference>
<dbReference type="Gene3D" id="3.40.50.620">
    <property type="entry name" value="HUPs"/>
    <property type="match status" value="1"/>
</dbReference>
<keyword evidence="5" id="KW-1185">Reference proteome</keyword>
<name>A0ABN2XFA6_9ACTN</name>
<dbReference type="CDD" id="cd00293">
    <property type="entry name" value="USP-like"/>
    <property type="match status" value="1"/>
</dbReference>
<dbReference type="PANTHER" id="PTHR46268:SF6">
    <property type="entry name" value="UNIVERSAL STRESS PROTEIN UP12"/>
    <property type="match status" value="1"/>
</dbReference>
<keyword evidence="2" id="KW-0472">Membrane</keyword>
<dbReference type="InterPro" id="IPR006016">
    <property type="entry name" value="UspA"/>
</dbReference>
<gene>
    <name evidence="4" type="ORF">GCM10009726_25460</name>
</gene>
<accession>A0ABN2XFA6</accession>
<comment type="similarity">
    <text evidence="1">Belongs to the universal stress protein A family.</text>
</comment>
<dbReference type="SUPFAM" id="SSF52402">
    <property type="entry name" value="Adenine nucleotide alpha hydrolases-like"/>
    <property type="match status" value="1"/>
</dbReference>
<keyword evidence="2" id="KW-0812">Transmembrane</keyword>
<dbReference type="InterPro" id="IPR014729">
    <property type="entry name" value="Rossmann-like_a/b/a_fold"/>
</dbReference>